<comment type="caution">
    <text evidence="6">The sequence shown here is derived from an EMBL/GenBank/DDBJ whole genome shotgun (WGS) entry which is preliminary data.</text>
</comment>
<sequence length="499" mass="54451">MLAYWINLVFVVLETALGTFILARASHYRPARIFFGLTLCLVVINSTSLARNLTNDRAIAYGLVGMALVSLGLLFWLMLLLFAALFMPQWWEGSRPIRLISLVYGLSIGLLALDLLGQFGWFTADIEFVDGIYRPIAGPAAGLMLALFSLGWLVQLGLLGMAFWRQPATRRSISWLAFAILFSALTNSVLGIVKLEPSGQLASVLQTLPLVLSLTYIVLRGSLFQTKQVAVEQALQTMSEAMVVVDREGMIVYLNNAAHQLGLQTQQPLPQTFQAIGVAAADVEALAKALAQPQVQAFTQTLALGNPLRLLENAVSPILDSAGQSQGSMLFIRDITELERRTALLEQERRRLSMTVEQLEQEQSQRHQLAQAVQLLSFPTIPVLPGVLVLPLIGVLDQQRITECQRVLMESLNQQPVQRLLIDLTGVQLIDAEGAIGIQRMLRAAYLLGAQTTLIGVRPEVAQALVGMGTDLLNVATAATLQSAVGQIIAKNQATPNLK</sequence>
<evidence type="ECO:0000259" key="5">
    <source>
        <dbReference type="PROSITE" id="PS50801"/>
    </source>
</evidence>
<feature type="transmembrane region" description="Helical" evidence="2">
    <location>
        <begin position="99"/>
        <end position="121"/>
    </location>
</feature>
<organism evidence="6 7">
    <name type="scientific">Herpetosiphon gulosus</name>
    <dbReference type="NCBI Taxonomy" id="1973496"/>
    <lineage>
        <taxon>Bacteria</taxon>
        <taxon>Bacillati</taxon>
        <taxon>Chloroflexota</taxon>
        <taxon>Chloroflexia</taxon>
        <taxon>Herpetosiphonales</taxon>
        <taxon>Herpetosiphonaceae</taxon>
        <taxon>Herpetosiphon</taxon>
    </lineage>
</organism>
<dbReference type="InterPro" id="IPR000700">
    <property type="entry name" value="PAS-assoc_C"/>
</dbReference>
<keyword evidence="2" id="KW-0472">Membrane</keyword>
<dbReference type="RefSeq" id="WP_345723179.1">
    <property type="nucleotide sequence ID" value="NZ_BAABRU010000012.1"/>
</dbReference>
<proteinExistence type="predicted"/>
<feature type="transmembrane region" description="Helical" evidence="2">
    <location>
        <begin position="141"/>
        <end position="163"/>
    </location>
</feature>
<dbReference type="EMBL" id="BAABRU010000012">
    <property type="protein sequence ID" value="GAA5529570.1"/>
    <property type="molecule type" value="Genomic_DNA"/>
</dbReference>
<evidence type="ECO:0000256" key="2">
    <source>
        <dbReference type="SAM" id="Phobius"/>
    </source>
</evidence>
<dbReference type="Pfam" id="PF01740">
    <property type="entry name" value="STAS"/>
    <property type="match status" value="1"/>
</dbReference>
<dbReference type="Proteomes" id="UP001428290">
    <property type="component" value="Unassembled WGS sequence"/>
</dbReference>
<dbReference type="PROSITE" id="PS50801">
    <property type="entry name" value="STAS"/>
    <property type="match status" value="1"/>
</dbReference>
<evidence type="ECO:0000259" key="4">
    <source>
        <dbReference type="PROSITE" id="PS50113"/>
    </source>
</evidence>
<dbReference type="InterPro" id="IPR002645">
    <property type="entry name" value="STAS_dom"/>
</dbReference>
<evidence type="ECO:0000256" key="1">
    <source>
        <dbReference type="SAM" id="Coils"/>
    </source>
</evidence>
<dbReference type="InterPro" id="IPR013656">
    <property type="entry name" value="PAS_4"/>
</dbReference>
<keyword evidence="2" id="KW-1133">Transmembrane helix</keyword>
<accession>A0ABP9X519</accession>
<dbReference type="Gene3D" id="3.30.450.20">
    <property type="entry name" value="PAS domain"/>
    <property type="match status" value="1"/>
</dbReference>
<feature type="domain" description="PAS" evidence="3">
    <location>
        <begin position="227"/>
        <end position="261"/>
    </location>
</feature>
<dbReference type="InterPro" id="IPR051932">
    <property type="entry name" value="Bact_StressResp_Reg"/>
</dbReference>
<evidence type="ECO:0000313" key="6">
    <source>
        <dbReference type="EMBL" id="GAA5529570.1"/>
    </source>
</evidence>
<keyword evidence="7" id="KW-1185">Reference proteome</keyword>
<dbReference type="InterPro" id="IPR000014">
    <property type="entry name" value="PAS"/>
</dbReference>
<feature type="transmembrane region" description="Helical" evidence="2">
    <location>
        <begin position="6"/>
        <end position="26"/>
    </location>
</feature>
<feature type="transmembrane region" description="Helical" evidence="2">
    <location>
        <begin position="199"/>
        <end position="219"/>
    </location>
</feature>
<dbReference type="PANTHER" id="PTHR33745">
    <property type="entry name" value="RSBT ANTAGONIST PROTEIN RSBS-RELATED"/>
    <property type="match status" value="1"/>
</dbReference>
<dbReference type="CDD" id="cd07041">
    <property type="entry name" value="STAS_RsbR_RsbS_like"/>
    <property type="match status" value="1"/>
</dbReference>
<feature type="transmembrane region" description="Helical" evidence="2">
    <location>
        <begin position="59"/>
        <end position="87"/>
    </location>
</feature>
<name>A0ABP9X519_9CHLR</name>
<evidence type="ECO:0000313" key="7">
    <source>
        <dbReference type="Proteomes" id="UP001428290"/>
    </source>
</evidence>
<dbReference type="PANTHER" id="PTHR33745:SF1">
    <property type="entry name" value="RSBT ANTAGONIST PROTEIN RSBS"/>
    <property type="match status" value="1"/>
</dbReference>
<gene>
    <name evidence="6" type="ORF">Hgul01_03382</name>
</gene>
<reference evidence="6 7" key="1">
    <citation type="submission" date="2024-02" db="EMBL/GenBank/DDBJ databases">
        <title>Herpetosiphon gulosus NBRC 112829.</title>
        <authorList>
            <person name="Ichikawa N."/>
            <person name="Katano-Makiyama Y."/>
            <person name="Hidaka K."/>
        </authorList>
    </citation>
    <scope>NUCLEOTIDE SEQUENCE [LARGE SCALE GENOMIC DNA]</scope>
    <source>
        <strain evidence="6 7">NBRC 112829</strain>
    </source>
</reference>
<dbReference type="CDD" id="cd00130">
    <property type="entry name" value="PAS"/>
    <property type="match status" value="1"/>
</dbReference>
<dbReference type="PROSITE" id="PS50112">
    <property type="entry name" value="PAS"/>
    <property type="match status" value="1"/>
</dbReference>
<evidence type="ECO:0000259" key="3">
    <source>
        <dbReference type="PROSITE" id="PS50112"/>
    </source>
</evidence>
<feature type="transmembrane region" description="Helical" evidence="2">
    <location>
        <begin position="175"/>
        <end position="193"/>
    </location>
</feature>
<feature type="coiled-coil region" evidence="1">
    <location>
        <begin position="335"/>
        <end position="365"/>
    </location>
</feature>
<dbReference type="InterPro" id="IPR035965">
    <property type="entry name" value="PAS-like_dom_sf"/>
</dbReference>
<feature type="transmembrane region" description="Helical" evidence="2">
    <location>
        <begin position="33"/>
        <end position="53"/>
    </location>
</feature>
<dbReference type="PROSITE" id="PS50113">
    <property type="entry name" value="PAC"/>
    <property type="match status" value="1"/>
</dbReference>
<dbReference type="Gene3D" id="3.30.750.24">
    <property type="entry name" value="STAS domain"/>
    <property type="match status" value="1"/>
</dbReference>
<feature type="domain" description="STAS" evidence="5">
    <location>
        <begin position="377"/>
        <end position="488"/>
    </location>
</feature>
<dbReference type="NCBIfam" id="TIGR00229">
    <property type="entry name" value="sensory_box"/>
    <property type="match status" value="1"/>
</dbReference>
<keyword evidence="2" id="KW-0812">Transmembrane</keyword>
<dbReference type="SUPFAM" id="SSF55785">
    <property type="entry name" value="PYP-like sensor domain (PAS domain)"/>
    <property type="match status" value="1"/>
</dbReference>
<protein>
    <submittedName>
        <fullName evidence="6">Uncharacterized protein</fullName>
    </submittedName>
</protein>
<dbReference type="InterPro" id="IPR036513">
    <property type="entry name" value="STAS_dom_sf"/>
</dbReference>
<keyword evidence="1" id="KW-0175">Coiled coil</keyword>
<dbReference type="SUPFAM" id="SSF52091">
    <property type="entry name" value="SpoIIaa-like"/>
    <property type="match status" value="1"/>
</dbReference>
<dbReference type="Pfam" id="PF08448">
    <property type="entry name" value="PAS_4"/>
    <property type="match status" value="1"/>
</dbReference>
<feature type="domain" description="PAC" evidence="4">
    <location>
        <begin position="291"/>
        <end position="347"/>
    </location>
</feature>